<reference evidence="2" key="1">
    <citation type="journal article" date="2021" name="Nat. Microbiol.">
        <title>Cocultivation of an ultrasmall environmental parasitic bacterium with lytic ability against bacteria associated with wastewater foams.</title>
        <authorList>
            <person name="Batinovic S."/>
            <person name="Rose J.J.A."/>
            <person name="Ratcliffe J."/>
            <person name="Seviour R.J."/>
            <person name="Petrovski S."/>
        </authorList>
    </citation>
    <scope>NUCLEOTIDE SEQUENCE</scope>
    <source>
        <strain evidence="2">CON9</strain>
    </source>
</reference>
<protein>
    <submittedName>
        <fullName evidence="2">Fructose-bisphosphate aldolase</fullName>
    </submittedName>
</protein>
<dbReference type="InterPro" id="IPR005198">
    <property type="entry name" value="Glyco_hydro_76"/>
</dbReference>
<dbReference type="Proteomes" id="UP001059836">
    <property type="component" value="Chromosome"/>
</dbReference>
<dbReference type="SUPFAM" id="SSF48208">
    <property type="entry name" value="Six-hairpin glycosidases"/>
    <property type="match status" value="1"/>
</dbReference>
<name>A0ABX6IMK4_9ACTN</name>
<dbReference type="PANTHER" id="PTHR47791">
    <property type="entry name" value="MEIOTICALLY UP-REGULATED GENE 191 PROTEIN"/>
    <property type="match status" value="1"/>
</dbReference>
<dbReference type="PANTHER" id="PTHR47791:SF3">
    <property type="entry name" value="MEIOTICALLY UP-REGULATED GENE 191 PROTEIN"/>
    <property type="match status" value="1"/>
</dbReference>
<evidence type="ECO:0000313" key="2">
    <source>
        <dbReference type="EMBL" id="QHN36530.1"/>
    </source>
</evidence>
<dbReference type="Pfam" id="PF03663">
    <property type="entry name" value="Glyco_hydro_76"/>
    <property type="match status" value="1"/>
</dbReference>
<keyword evidence="3" id="KW-1185">Reference proteome</keyword>
<accession>A0ABX6IMK4</accession>
<dbReference type="PIRSF" id="PIRSF021505">
    <property type="entry name" value="O_gly_hdrol"/>
    <property type="match status" value="1"/>
</dbReference>
<dbReference type="Gene3D" id="1.50.10.20">
    <property type="match status" value="1"/>
</dbReference>
<evidence type="ECO:0000256" key="1">
    <source>
        <dbReference type="SAM" id="MobiDB-lite"/>
    </source>
</evidence>
<dbReference type="InterPro" id="IPR008928">
    <property type="entry name" value="6-hairpin_glycosidase_sf"/>
</dbReference>
<organism evidence="2 3">
    <name type="scientific">Gordonia pseudamarae</name>
    <dbReference type="NCBI Taxonomy" id="2831662"/>
    <lineage>
        <taxon>Bacteria</taxon>
        <taxon>Bacillati</taxon>
        <taxon>Actinomycetota</taxon>
        <taxon>Actinomycetes</taxon>
        <taxon>Mycobacteriales</taxon>
        <taxon>Gordoniaceae</taxon>
        <taxon>Gordonia</taxon>
    </lineage>
</organism>
<dbReference type="RefSeq" id="WP_213244787.1">
    <property type="nucleotide sequence ID" value="NZ_CP045806.1"/>
</dbReference>
<dbReference type="InterPro" id="IPR014512">
    <property type="entry name" value="O_gly_hydro"/>
</dbReference>
<feature type="region of interest" description="Disordered" evidence="1">
    <location>
        <begin position="1"/>
        <end position="34"/>
    </location>
</feature>
<proteinExistence type="predicted"/>
<gene>
    <name evidence="2" type="ORF">GII31_18155</name>
</gene>
<evidence type="ECO:0000313" key="3">
    <source>
        <dbReference type="Proteomes" id="UP001059836"/>
    </source>
</evidence>
<sequence length="413" mass="44272">MDDAPDHVQRATASAPKTPAPNTAGPNDRAAEAADAVATRHLRRLLRLPGTRIADVAWPRRKSHSWHYWWHAHFVDTLVDAAVHRPSGSADGDRSYDPAVAGAVGLLLRGIRLRNRGRWINNYYDDMAWLGLAVERADRKLGMSHPRALRDLTGQLLTPWAPEAGGGIPWRNAKASNETDPFFNAPANGPAAILLARTGHADRAAAMCDWIETTLVDTASQLIIDGIRPGPDRTERVTAIYTYCQGVVLGAETELLRLTGEAVHAERIDRLLGAVERRLAPDKIIKAAPFGGGGDGGLFSGILARYLALIATDLPSCAPGADELRRRAAAIVTTSAEAAWANRLDIGGSPVFGHDWRIPARMPVSGGAVGKTVDGATQSSQMPEQDLSVQLSGWMVLEAAAAIDLGLSEHVSH</sequence>
<dbReference type="InterPro" id="IPR053169">
    <property type="entry name" value="MUG_Protein"/>
</dbReference>
<dbReference type="EMBL" id="CP045809">
    <property type="protein sequence ID" value="QHN36530.1"/>
    <property type="molecule type" value="Genomic_DNA"/>
</dbReference>